<proteinExistence type="predicted"/>
<evidence type="ECO:0000313" key="2">
    <source>
        <dbReference type="Proteomes" id="UP001157502"/>
    </source>
</evidence>
<dbReference type="EMBL" id="CM055746">
    <property type="protein sequence ID" value="KAJ7997406.1"/>
    <property type="molecule type" value="Genomic_DNA"/>
</dbReference>
<dbReference type="Proteomes" id="UP001157502">
    <property type="component" value="Chromosome 19"/>
</dbReference>
<keyword evidence="2" id="KW-1185">Reference proteome</keyword>
<name>A0ACC2G1A0_DALPE</name>
<protein>
    <submittedName>
        <fullName evidence="1">Uncharacterized protein</fullName>
    </submittedName>
</protein>
<sequence length="544" mass="60054">MTVQLTEGAIEALAKGSEVTNPVLQILNMHYIGAGSGTDRLRLIMSDGLHYMSSFLLATQLNSLYDENHLAPYCVCLLKKFLTNTLKDGRRVVVVLDLEVVKSAGEVGEKIGNPCIYVGEQSMSPQNQNPGPSLSASASPSHTRPREQSMSPQNQNPGPSLSASASPSHPRPRAAPSSTNGPDGQEAPMAPPTTPGGSKAKVVPIASLNPYNTKFTVRVRGEIRATAFNKEVDTFFSLLEAGKVYYITRGTLKPAKKQYSNLKNDYEMTLHSETSIIPCLDVHSLPMVHCDFVPISQLEYQDKDAIIGARVTGFRGLGLSSLFSSTVMVDPDIPEALRLRGWFDKEGYALAGQSVTEFRPGGGGANTCWKTLGDVTTEQLGHGDKADYYSCIATMVFCRKENRVYRACPTADCKKKVVDQLNGLYRCEKCDKEFPNYKHCLILSANIADFSGNQWVTCFQETAERILGHDAESLGQLKDTDKDAFDEVFQKANFTTRIFRNRIKLETFNEEIRLKTTVIDVNLVDHIEYSRRLIGNIREMQKAA</sequence>
<accession>A0ACC2G1A0</accession>
<gene>
    <name evidence="1" type="ORF">DPEC_G00228650</name>
</gene>
<comment type="caution">
    <text evidence="1">The sequence shown here is derived from an EMBL/GenBank/DDBJ whole genome shotgun (WGS) entry which is preliminary data.</text>
</comment>
<evidence type="ECO:0000313" key="1">
    <source>
        <dbReference type="EMBL" id="KAJ7997406.1"/>
    </source>
</evidence>
<organism evidence="1 2">
    <name type="scientific">Dallia pectoralis</name>
    <name type="common">Alaska blackfish</name>
    <dbReference type="NCBI Taxonomy" id="75939"/>
    <lineage>
        <taxon>Eukaryota</taxon>
        <taxon>Metazoa</taxon>
        <taxon>Chordata</taxon>
        <taxon>Craniata</taxon>
        <taxon>Vertebrata</taxon>
        <taxon>Euteleostomi</taxon>
        <taxon>Actinopterygii</taxon>
        <taxon>Neopterygii</taxon>
        <taxon>Teleostei</taxon>
        <taxon>Protacanthopterygii</taxon>
        <taxon>Esociformes</taxon>
        <taxon>Umbridae</taxon>
        <taxon>Dallia</taxon>
    </lineage>
</organism>
<reference evidence="1" key="1">
    <citation type="submission" date="2021-05" db="EMBL/GenBank/DDBJ databases">
        <authorList>
            <person name="Pan Q."/>
            <person name="Jouanno E."/>
            <person name="Zahm M."/>
            <person name="Klopp C."/>
            <person name="Cabau C."/>
            <person name="Louis A."/>
            <person name="Berthelot C."/>
            <person name="Parey E."/>
            <person name="Roest Crollius H."/>
            <person name="Montfort J."/>
            <person name="Robinson-Rechavi M."/>
            <person name="Bouchez O."/>
            <person name="Lampietro C."/>
            <person name="Lopez Roques C."/>
            <person name="Donnadieu C."/>
            <person name="Postlethwait J."/>
            <person name="Bobe J."/>
            <person name="Dillon D."/>
            <person name="Chandos A."/>
            <person name="von Hippel F."/>
            <person name="Guiguen Y."/>
        </authorList>
    </citation>
    <scope>NUCLEOTIDE SEQUENCE</scope>
    <source>
        <strain evidence="1">YG-Jan2019</strain>
    </source>
</reference>